<dbReference type="InterPro" id="IPR004835">
    <property type="entry name" value="Chitin_synth"/>
</dbReference>
<evidence type="ECO:0000256" key="3">
    <source>
        <dbReference type="ARBA" id="ARBA00022676"/>
    </source>
</evidence>
<dbReference type="PANTHER" id="PTHR22914:SF46">
    <property type="entry name" value="CHITIN SYNTHASE"/>
    <property type="match status" value="1"/>
</dbReference>
<dbReference type="Pfam" id="PF03142">
    <property type="entry name" value="Chitin_synth_2"/>
    <property type="match status" value="1"/>
</dbReference>
<protein>
    <recommendedName>
        <fullName evidence="2">chitin synthase</fullName>
        <ecNumber evidence="2">2.4.1.16</ecNumber>
    </recommendedName>
</protein>
<evidence type="ECO:0000256" key="6">
    <source>
        <dbReference type="ARBA" id="ARBA00022989"/>
    </source>
</evidence>
<dbReference type="AlphaFoldDB" id="A0A9P6GGE3"/>
<feature type="compositionally biased region" description="Basic and acidic residues" evidence="8">
    <location>
        <begin position="1"/>
        <end position="25"/>
    </location>
</feature>
<evidence type="ECO:0000256" key="7">
    <source>
        <dbReference type="ARBA" id="ARBA00023136"/>
    </source>
</evidence>
<dbReference type="GO" id="GO:0006031">
    <property type="term" value="P:chitin biosynthetic process"/>
    <property type="evidence" value="ECO:0007669"/>
    <property type="project" value="TreeGrafter"/>
</dbReference>
<feature type="transmembrane region" description="Helical" evidence="9">
    <location>
        <begin position="154"/>
        <end position="178"/>
    </location>
</feature>
<feature type="compositionally biased region" description="Basic and acidic residues" evidence="8">
    <location>
        <begin position="54"/>
        <end position="67"/>
    </location>
</feature>
<evidence type="ECO:0000256" key="2">
    <source>
        <dbReference type="ARBA" id="ARBA00012543"/>
    </source>
</evidence>
<gene>
    <name evidence="10" type="ORF">PMIN01_06344</name>
</gene>
<dbReference type="Proteomes" id="UP000756921">
    <property type="component" value="Unassembled WGS sequence"/>
</dbReference>
<keyword evidence="3" id="KW-0328">Glycosyltransferase</keyword>
<sequence length="664" mass="75612">MDAPRNAEKESDTFEESNQHREISPDQKQQGKKQVTVSNSGTTQLVSDSVAESIARDDRDEANHESDNDNNVSINDNTTHLESLSNFAWEESAVRAEDTVRGCGYPDIPDPRDPARILDRSELRKQRLIFWGIIAVINVGMAMIAVFAHKGMIVFVFILFIKSKDFLSCLVSAFGLLIRRIYRIFRPLSPVSQQWILTLIPAYSESEEQIVKTIYSLRDNDVGKHRQVMVVLLDGRHRDIRSHMTRIIRDFRRPYISLKHRRGVLKITAGFAEDVPVIVIEKMRNSGKKDSLVLCHDLFNVPRKNIPLYTRLLREEVWTNILPVLTEAEDFTKFDMVFCTDADSTVYKGAVASLAEAMARDKHAIAACGLVFVELEPGFEWSFWNLYQQFQYTYGQFVRRRAESFIGKVTCLPGCITMIAVREEMAGAIQKYAEPITSFPVVQHQVQYLGTDRRLTYAMLSQSKKLHTIFVPEAISETIAPQSLLHYLSQRRRWGSNAYFNNYHYWLGRNMIVVTRIAAAIDIIRISMVYYRIVNTALFLRSLAKGVNFMEILPLIIVACFPIAWYTFTVFVLEPELRKRAHKLFVGGCINKLISYFISLTIFTKVLNNLGSQVWGISGVTATSATAPAAPIAANAETLQREAEEGHTEPRSEADRAENEFNVL</sequence>
<reference evidence="10" key="1">
    <citation type="journal article" date="2020" name="Mol. Plant Microbe Interact.">
        <title>Genome Sequence of the Biocontrol Agent Coniothyrium minitans strain Conio (IMI 134523).</title>
        <authorList>
            <person name="Patel D."/>
            <person name="Shittu T.A."/>
            <person name="Baroncelli R."/>
            <person name="Muthumeenakshi S."/>
            <person name="Osborne T.H."/>
            <person name="Janganan T.K."/>
            <person name="Sreenivasaprasad S."/>
        </authorList>
    </citation>
    <scope>NUCLEOTIDE SEQUENCE</scope>
    <source>
        <strain evidence="10">Conio</strain>
    </source>
</reference>
<dbReference type="SUPFAM" id="SSF53448">
    <property type="entry name" value="Nucleotide-diphospho-sugar transferases"/>
    <property type="match status" value="1"/>
</dbReference>
<dbReference type="GO" id="GO:0016020">
    <property type="term" value="C:membrane"/>
    <property type="evidence" value="ECO:0007669"/>
    <property type="project" value="UniProtKB-SubCell"/>
</dbReference>
<dbReference type="GO" id="GO:0004100">
    <property type="term" value="F:chitin synthase activity"/>
    <property type="evidence" value="ECO:0007669"/>
    <property type="project" value="UniProtKB-EC"/>
</dbReference>
<feature type="region of interest" description="Disordered" evidence="8">
    <location>
        <begin position="639"/>
        <end position="664"/>
    </location>
</feature>
<keyword evidence="7 9" id="KW-0472">Membrane</keyword>
<evidence type="ECO:0000256" key="4">
    <source>
        <dbReference type="ARBA" id="ARBA00022679"/>
    </source>
</evidence>
<proteinExistence type="predicted"/>
<feature type="transmembrane region" description="Helical" evidence="9">
    <location>
        <begin position="128"/>
        <end position="148"/>
    </location>
</feature>
<evidence type="ECO:0000256" key="9">
    <source>
        <dbReference type="SAM" id="Phobius"/>
    </source>
</evidence>
<feature type="compositionally biased region" description="Polar residues" evidence="8">
    <location>
        <begin position="26"/>
        <end position="47"/>
    </location>
</feature>
<keyword evidence="6 9" id="KW-1133">Transmembrane helix</keyword>
<dbReference type="InterPro" id="IPR029044">
    <property type="entry name" value="Nucleotide-diphossugar_trans"/>
</dbReference>
<name>A0A9P6GGE3_9PLEO</name>
<feature type="transmembrane region" description="Helical" evidence="9">
    <location>
        <begin position="553"/>
        <end position="573"/>
    </location>
</feature>
<accession>A0A9P6GGE3</accession>
<dbReference type="EMBL" id="WJXW01000006">
    <property type="protein sequence ID" value="KAF9734939.1"/>
    <property type="molecule type" value="Genomic_DNA"/>
</dbReference>
<evidence type="ECO:0000313" key="11">
    <source>
        <dbReference type="Proteomes" id="UP000756921"/>
    </source>
</evidence>
<dbReference type="OrthoDB" id="370884at2759"/>
<keyword evidence="4" id="KW-0808">Transferase</keyword>
<evidence type="ECO:0000313" key="10">
    <source>
        <dbReference type="EMBL" id="KAF9734939.1"/>
    </source>
</evidence>
<dbReference type="EC" id="2.4.1.16" evidence="2"/>
<keyword evidence="5 9" id="KW-0812">Transmembrane</keyword>
<feature type="region of interest" description="Disordered" evidence="8">
    <location>
        <begin position="1"/>
        <end position="76"/>
    </location>
</feature>
<evidence type="ECO:0000256" key="8">
    <source>
        <dbReference type="SAM" id="MobiDB-lite"/>
    </source>
</evidence>
<keyword evidence="11" id="KW-1185">Reference proteome</keyword>
<comment type="caution">
    <text evidence="10">The sequence shown here is derived from an EMBL/GenBank/DDBJ whole genome shotgun (WGS) entry which is preliminary data.</text>
</comment>
<dbReference type="GO" id="GO:0030428">
    <property type="term" value="C:cell septum"/>
    <property type="evidence" value="ECO:0007669"/>
    <property type="project" value="TreeGrafter"/>
</dbReference>
<evidence type="ECO:0000256" key="5">
    <source>
        <dbReference type="ARBA" id="ARBA00022692"/>
    </source>
</evidence>
<feature type="transmembrane region" description="Helical" evidence="9">
    <location>
        <begin position="513"/>
        <end position="533"/>
    </location>
</feature>
<dbReference type="GO" id="GO:0071944">
    <property type="term" value="C:cell periphery"/>
    <property type="evidence" value="ECO:0007669"/>
    <property type="project" value="TreeGrafter"/>
</dbReference>
<evidence type="ECO:0000256" key="1">
    <source>
        <dbReference type="ARBA" id="ARBA00004141"/>
    </source>
</evidence>
<dbReference type="PANTHER" id="PTHR22914">
    <property type="entry name" value="CHITIN SYNTHASE"/>
    <property type="match status" value="1"/>
</dbReference>
<organism evidence="10 11">
    <name type="scientific">Paraphaeosphaeria minitans</name>
    <dbReference type="NCBI Taxonomy" id="565426"/>
    <lineage>
        <taxon>Eukaryota</taxon>
        <taxon>Fungi</taxon>
        <taxon>Dikarya</taxon>
        <taxon>Ascomycota</taxon>
        <taxon>Pezizomycotina</taxon>
        <taxon>Dothideomycetes</taxon>
        <taxon>Pleosporomycetidae</taxon>
        <taxon>Pleosporales</taxon>
        <taxon>Massarineae</taxon>
        <taxon>Didymosphaeriaceae</taxon>
        <taxon>Paraphaeosphaeria</taxon>
    </lineage>
</organism>
<comment type="subcellular location">
    <subcellularLocation>
        <location evidence="1">Membrane</location>
        <topology evidence="1">Multi-pass membrane protein</topology>
    </subcellularLocation>
</comment>